<proteinExistence type="predicted"/>
<dbReference type="EMBL" id="CAAALY010016531">
    <property type="protein sequence ID" value="VEL13011.1"/>
    <property type="molecule type" value="Genomic_DNA"/>
</dbReference>
<accession>A0A3S5CJC5</accession>
<reference evidence="1" key="1">
    <citation type="submission" date="2018-11" db="EMBL/GenBank/DDBJ databases">
        <authorList>
            <consortium name="Pathogen Informatics"/>
        </authorList>
    </citation>
    <scope>NUCLEOTIDE SEQUENCE</scope>
</reference>
<organism evidence="1 2">
    <name type="scientific">Protopolystoma xenopodis</name>
    <dbReference type="NCBI Taxonomy" id="117903"/>
    <lineage>
        <taxon>Eukaryota</taxon>
        <taxon>Metazoa</taxon>
        <taxon>Spiralia</taxon>
        <taxon>Lophotrochozoa</taxon>
        <taxon>Platyhelminthes</taxon>
        <taxon>Monogenea</taxon>
        <taxon>Polyopisthocotylea</taxon>
        <taxon>Polystomatidea</taxon>
        <taxon>Polystomatidae</taxon>
        <taxon>Protopolystoma</taxon>
    </lineage>
</organism>
<dbReference type="Proteomes" id="UP000784294">
    <property type="component" value="Unassembled WGS sequence"/>
</dbReference>
<evidence type="ECO:0000313" key="1">
    <source>
        <dbReference type="EMBL" id="VEL13011.1"/>
    </source>
</evidence>
<evidence type="ECO:0000313" key="2">
    <source>
        <dbReference type="Proteomes" id="UP000784294"/>
    </source>
</evidence>
<protein>
    <submittedName>
        <fullName evidence="1">Uncharacterized protein</fullName>
    </submittedName>
</protein>
<name>A0A3S5CJC5_9PLAT</name>
<keyword evidence="2" id="KW-1185">Reference proteome</keyword>
<sequence length="102" mass="11957">MYQGTLAPPLSLSNDSIDIVFATYWSRPSEIVLQTGKERECNRQWVAAETRRFDNTSPFANMDHQHYIYYGSKLCARKFGESLRLMPEMMFNIHDGQLTIYR</sequence>
<comment type="caution">
    <text evidence="1">The sequence shown here is derived from an EMBL/GenBank/DDBJ whole genome shotgun (WGS) entry which is preliminary data.</text>
</comment>
<dbReference type="OrthoDB" id="567787at2759"/>
<gene>
    <name evidence="1" type="ORF">PXEA_LOCUS6451</name>
</gene>
<dbReference type="AlphaFoldDB" id="A0A3S5CJC5"/>